<accession>A0A0C3TDW6</accession>
<dbReference type="EnsemblProtists" id="EKX42104">
    <property type="protein sequence ID" value="EKX42104"/>
    <property type="gene ID" value="GUITHDRAFT_74296"/>
</dbReference>
<reference evidence="2" key="1">
    <citation type="journal article" date="2012" name="Nature">
        <title>Algal genomes reveal evolutionary mosaicism and the fate of nucleomorphs.</title>
        <authorList>
            <consortium name="DOE Joint Genome Institute"/>
            <person name="Curtis B.A."/>
            <person name="Tanifuji G."/>
            <person name="Burki F."/>
            <person name="Gruber A."/>
            <person name="Irimia M."/>
            <person name="Maruyama S."/>
            <person name="Arias M.C."/>
            <person name="Ball S.G."/>
            <person name="Gile G.H."/>
            <person name="Hirakawa Y."/>
            <person name="Hopkins J.F."/>
            <person name="Kuo A."/>
            <person name="Rensing S.A."/>
            <person name="Schmutz J."/>
            <person name="Symeonidi A."/>
            <person name="Elias M."/>
            <person name="Eveleigh R.J."/>
            <person name="Herman E.K."/>
            <person name="Klute M.J."/>
            <person name="Nakayama T."/>
            <person name="Obornik M."/>
            <person name="Reyes-Prieto A."/>
            <person name="Armbrust E.V."/>
            <person name="Aves S.J."/>
            <person name="Beiko R.G."/>
            <person name="Coutinho P."/>
            <person name="Dacks J.B."/>
            <person name="Durnford D.G."/>
            <person name="Fast N.M."/>
            <person name="Green B.R."/>
            <person name="Grisdale C.J."/>
            <person name="Hempel F."/>
            <person name="Henrissat B."/>
            <person name="Hoppner M.P."/>
            <person name="Ishida K."/>
            <person name="Kim E."/>
            <person name="Koreny L."/>
            <person name="Kroth P.G."/>
            <person name="Liu Y."/>
            <person name="Malik S.B."/>
            <person name="Maier U.G."/>
            <person name="McRose D."/>
            <person name="Mock T."/>
            <person name="Neilson J.A."/>
            <person name="Onodera N.T."/>
            <person name="Poole A.M."/>
            <person name="Pritham E.J."/>
            <person name="Richards T.A."/>
            <person name="Rocap G."/>
            <person name="Roy S.W."/>
            <person name="Sarai C."/>
            <person name="Schaack S."/>
            <person name="Shirato S."/>
            <person name="Slamovits C.H."/>
            <person name="Spencer D.F."/>
            <person name="Suzuki S."/>
            <person name="Worden A.Z."/>
            <person name="Zauner S."/>
            <person name="Barry K."/>
            <person name="Bell C."/>
            <person name="Bharti A.K."/>
            <person name="Crow J.A."/>
            <person name="Grimwood J."/>
            <person name="Kramer R."/>
            <person name="Lindquist E."/>
            <person name="Lucas S."/>
            <person name="Salamov A."/>
            <person name="McFadden G.I."/>
            <person name="Lane C.E."/>
            <person name="Keeling P.J."/>
            <person name="Gray M.W."/>
            <person name="Grigoriev I.V."/>
            <person name="Archibald J.M."/>
        </authorList>
    </citation>
    <scope>NUCLEOTIDE SEQUENCE</scope>
    <source>
        <strain evidence="2">CCMP2712</strain>
    </source>
</reference>
<dbReference type="Proteomes" id="UP000011087">
    <property type="component" value="Unassembled WGS sequence"/>
</dbReference>
<dbReference type="OMA" id="GRTASCW"/>
<protein>
    <submittedName>
        <fullName evidence="1">Uncharacterized protein</fullName>
    </submittedName>
</protein>
<dbReference type="SUPFAM" id="SSF53335">
    <property type="entry name" value="S-adenosyl-L-methionine-dependent methyltransferases"/>
    <property type="match status" value="1"/>
</dbReference>
<keyword evidence="2" id="KW-1185">Reference proteome</keyword>
<dbReference type="AlphaFoldDB" id="A0A0C3TDW6"/>
<proteinExistence type="predicted"/>
<dbReference type="PANTHER" id="PTHR14614:SF157">
    <property type="entry name" value="METHYLTRANSFERASE TYPE 12 DOMAIN-CONTAINING PROTEIN"/>
    <property type="match status" value="1"/>
</dbReference>
<dbReference type="InterPro" id="IPR029063">
    <property type="entry name" value="SAM-dependent_MTases_sf"/>
</dbReference>
<name>A0A0C3TDW6_GUITC</name>
<dbReference type="PANTHER" id="PTHR14614">
    <property type="entry name" value="HEPATOCELLULAR CARCINOMA-ASSOCIATED ANTIGEN"/>
    <property type="match status" value="1"/>
</dbReference>
<sequence>MIWEGARMLIKIMRDNIRQEIVGKRVVELGSGTGLAGLCAAAMGAHVLLTDLKTVTDCSLRPNVKRNWEEPQGRTASCWPGAGHVGKGTAACMTLDWTKPTLEQASEAARACTQRLAGAEMLAAECVWLKELVEPFVDTVMKILNGGGPEVV</sequence>
<reference evidence="2" key="2">
    <citation type="submission" date="2012-11" db="EMBL/GenBank/DDBJ databases">
        <authorList>
            <person name="Kuo A."/>
            <person name="Curtis B.A."/>
            <person name="Tanifuji G."/>
            <person name="Burki F."/>
            <person name="Gruber A."/>
            <person name="Irimia M."/>
            <person name="Maruyama S."/>
            <person name="Arias M.C."/>
            <person name="Ball S.G."/>
            <person name="Gile G.H."/>
            <person name="Hirakawa Y."/>
            <person name="Hopkins J.F."/>
            <person name="Rensing S.A."/>
            <person name="Schmutz J."/>
            <person name="Symeonidi A."/>
            <person name="Elias M."/>
            <person name="Eveleigh R.J."/>
            <person name="Herman E.K."/>
            <person name="Klute M.J."/>
            <person name="Nakayama T."/>
            <person name="Obornik M."/>
            <person name="Reyes-Prieto A."/>
            <person name="Armbrust E.V."/>
            <person name="Aves S.J."/>
            <person name="Beiko R.G."/>
            <person name="Coutinho P."/>
            <person name="Dacks J.B."/>
            <person name="Durnford D.G."/>
            <person name="Fast N.M."/>
            <person name="Green B.R."/>
            <person name="Grisdale C."/>
            <person name="Hempe F."/>
            <person name="Henrissat B."/>
            <person name="Hoppner M.P."/>
            <person name="Ishida K.-I."/>
            <person name="Kim E."/>
            <person name="Koreny L."/>
            <person name="Kroth P.G."/>
            <person name="Liu Y."/>
            <person name="Malik S.-B."/>
            <person name="Maier U.G."/>
            <person name="McRose D."/>
            <person name="Mock T."/>
            <person name="Neilson J.A."/>
            <person name="Onodera N.T."/>
            <person name="Poole A.M."/>
            <person name="Pritham E.J."/>
            <person name="Richards T.A."/>
            <person name="Rocap G."/>
            <person name="Roy S.W."/>
            <person name="Sarai C."/>
            <person name="Schaack S."/>
            <person name="Shirato S."/>
            <person name="Slamovits C.H."/>
            <person name="Spencer D.F."/>
            <person name="Suzuki S."/>
            <person name="Worden A.Z."/>
            <person name="Zauner S."/>
            <person name="Barry K."/>
            <person name="Bell C."/>
            <person name="Bharti A.K."/>
            <person name="Crow J.A."/>
            <person name="Grimwood J."/>
            <person name="Kramer R."/>
            <person name="Lindquist E."/>
            <person name="Lucas S."/>
            <person name="Salamov A."/>
            <person name="McFadden G.I."/>
            <person name="Lane C.E."/>
            <person name="Keeling P.J."/>
            <person name="Gray M.W."/>
            <person name="Grigoriev I.V."/>
            <person name="Archibald J.M."/>
        </authorList>
    </citation>
    <scope>NUCLEOTIDE SEQUENCE</scope>
    <source>
        <strain evidence="2">CCMP2712</strain>
    </source>
</reference>
<evidence type="ECO:0000313" key="1">
    <source>
        <dbReference type="EnsemblProtists" id="EKX42104"/>
    </source>
</evidence>
<dbReference type="Pfam" id="PF10294">
    <property type="entry name" value="Methyltransf_16"/>
    <property type="match status" value="1"/>
</dbReference>
<evidence type="ECO:0000313" key="2">
    <source>
        <dbReference type="Proteomes" id="UP000011087"/>
    </source>
</evidence>
<dbReference type="InterPro" id="IPR019410">
    <property type="entry name" value="Methyltransf_16"/>
</dbReference>
<organism evidence="1 2">
    <name type="scientific">Guillardia theta (strain CCMP2712)</name>
    <name type="common">Cryptophyte</name>
    <dbReference type="NCBI Taxonomy" id="905079"/>
    <lineage>
        <taxon>Eukaryota</taxon>
        <taxon>Cryptophyceae</taxon>
        <taxon>Pyrenomonadales</taxon>
        <taxon>Geminigeraceae</taxon>
        <taxon>Guillardia</taxon>
    </lineage>
</organism>
<reference evidence="1" key="3">
    <citation type="submission" date="2015-06" db="UniProtKB">
        <authorList>
            <consortium name="EnsemblProtists"/>
        </authorList>
    </citation>
    <scope>IDENTIFICATION</scope>
</reference>
<dbReference type="Gene3D" id="3.40.50.150">
    <property type="entry name" value="Vaccinia Virus protein VP39"/>
    <property type="match status" value="1"/>
</dbReference>